<dbReference type="EC" id="2.5.1.141" evidence="8"/>
<dbReference type="HAMAP" id="MF_00154">
    <property type="entry name" value="CyoE_CtaB"/>
    <property type="match status" value="1"/>
</dbReference>
<dbReference type="NCBIfam" id="NF003349">
    <property type="entry name" value="PRK04375.1-2"/>
    <property type="match status" value="1"/>
</dbReference>
<dbReference type="PANTHER" id="PTHR43448:SF2">
    <property type="entry name" value="PROTOHEME IX FARNESYLTRANSFERASE, MITOCHONDRIAL"/>
    <property type="match status" value="1"/>
</dbReference>
<dbReference type="PANTHER" id="PTHR43448">
    <property type="entry name" value="PROTOHEME IX FARNESYLTRANSFERASE, MITOCHONDRIAL"/>
    <property type="match status" value="1"/>
</dbReference>
<evidence type="ECO:0000256" key="6">
    <source>
        <dbReference type="ARBA" id="ARBA00023136"/>
    </source>
</evidence>
<evidence type="ECO:0000313" key="10">
    <source>
        <dbReference type="Proteomes" id="UP001519343"/>
    </source>
</evidence>
<dbReference type="Pfam" id="PF01040">
    <property type="entry name" value="UbiA"/>
    <property type="match status" value="1"/>
</dbReference>
<comment type="caution">
    <text evidence="9">The sequence shown here is derived from an EMBL/GenBank/DDBJ whole genome shotgun (WGS) entry which is preliminary data.</text>
</comment>
<feature type="transmembrane region" description="Helical" evidence="8">
    <location>
        <begin position="56"/>
        <end position="82"/>
    </location>
</feature>
<keyword evidence="10" id="KW-1185">Reference proteome</keyword>
<keyword evidence="6 8" id="KW-0472">Membrane</keyword>
<keyword evidence="4 8" id="KW-1133">Transmembrane helix</keyword>
<keyword evidence="2 8" id="KW-0808">Transferase</keyword>
<evidence type="ECO:0000256" key="4">
    <source>
        <dbReference type="ARBA" id="ARBA00022989"/>
    </source>
</evidence>
<proteinExistence type="inferred from homology"/>
<comment type="catalytic activity">
    <reaction evidence="7 8">
        <text>heme b + (2E,6E)-farnesyl diphosphate + H2O = Fe(II)-heme o + diphosphate</text>
        <dbReference type="Rhea" id="RHEA:28070"/>
        <dbReference type="ChEBI" id="CHEBI:15377"/>
        <dbReference type="ChEBI" id="CHEBI:33019"/>
        <dbReference type="ChEBI" id="CHEBI:60344"/>
        <dbReference type="ChEBI" id="CHEBI:60530"/>
        <dbReference type="ChEBI" id="CHEBI:175763"/>
        <dbReference type="EC" id="2.5.1.141"/>
    </reaction>
</comment>
<feature type="transmembrane region" description="Helical" evidence="8">
    <location>
        <begin position="253"/>
        <end position="275"/>
    </location>
</feature>
<feature type="transmembrane region" description="Helical" evidence="8">
    <location>
        <begin position="287"/>
        <end position="305"/>
    </location>
</feature>
<comment type="pathway">
    <text evidence="8">Porphyrin-containing compound metabolism; heme O biosynthesis; heme O from protoheme: step 1/1.</text>
</comment>
<dbReference type="InterPro" id="IPR000537">
    <property type="entry name" value="UbiA_prenyltransferase"/>
</dbReference>
<feature type="transmembrane region" description="Helical" evidence="8">
    <location>
        <begin position="231"/>
        <end position="247"/>
    </location>
</feature>
<evidence type="ECO:0000256" key="7">
    <source>
        <dbReference type="ARBA" id="ARBA00047690"/>
    </source>
</evidence>
<keyword evidence="5 8" id="KW-0350">Heme biosynthesis</keyword>
<accession>A0ABS4GWK8</accession>
<feature type="transmembrane region" description="Helical" evidence="8">
    <location>
        <begin position="129"/>
        <end position="149"/>
    </location>
</feature>
<organism evidence="9 10">
    <name type="scientific">Ammoniphilus resinae</name>
    <dbReference type="NCBI Taxonomy" id="861532"/>
    <lineage>
        <taxon>Bacteria</taxon>
        <taxon>Bacillati</taxon>
        <taxon>Bacillota</taxon>
        <taxon>Bacilli</taxon>
        <taxon>Bacillales</taxon>
        <taxon>Paenibacillaceae</taxon>
        <taxon>Aneurinibacillus group</taxon>
        <taxon>Ammoniphilus</taxon>
    </lineage>
</organism>
<dbReference type="InterPro" id="IPR044878">
    <property type="entry name" value="UbiA_sf"/>
</dbReference>
<feature type="transmembrane region" description="Helical" evidence="8">
    <location>
        <begin position="182"/>
        <end position="203"/>
    </location>
</feature>
<dbReference type="NCBIfam" id="TIGR01473">
    <property type="entry name" value="cyoE_ctaB"/>
    <property type="match status" value="1"/>
</dbReference>
<evidence type="ECO:0000256" key="5">
    <source>
        <dbReference type="ARBA" id="ARBA00023133"/>
    </source>
</evidence>
<dbReference type="EMBL" id="JAGGKT010000024">
    <property type="protein sequence ID" value="MBP1934651.1"/>
    <property type="molecule type" value="Genomic_DNA"/>
</dbReference>
<comment type="function">
    <text evidence="8">Converts heme B (protoheme IX) to heme O by substitution of the vinyl group on carbon 2 of heme B porphyrin ring with a hydroxyethyl farnesyl side group.</text>
</comment>
<feature type="transmembrane region" description="Helical" evidence="8">
    <location>
        <begin position="156"/>
        <end position="176"/>
    </location>
</feature>
<dbReference type="RefSeq" id="WP_209812634.1">
    <property type="nucleotide sequence ID" value="NZ_JAGGKT010000024.1"/>
</dbReference>
<dbReference type="InterPro" id="IPR006369">
    <property type="entry name" value="Protohaem_IX_farnesylTrfase"/>
</dbReference>
<reference evidence="9 10" key="1">
    <citation type="submission" date="2021-03" db="EMBL/GenBank/DDBJ databases">
        <title>Genomic Encyclopedia of Type Strains, Phase IV (KMG-IV): sequencing the most valuable type-strain genomes for metagenomic binning, comparative biology and taxonomic classification.</title>
        <authorList>
            <person name="Goeker M."/>
        </authorList>
    </citation>
    <scope>NUCLEOTIDE SEQUENCE [LARGE SCALE GENOMIC DNA]</scope>
    <source>
        <strain evidence="9 10">DSM 24738</strain>
    </source>
</reference>
<dbReference type="InterPro" id="IPR030470">
    <property type="entry name" value="UbiA_prenylTrfase_CS"/>
</dbReference>
<evidence type="ECO:0000256" key="8">
    <source>
        <dbReference type="HAMAP-Rule" id="MF_00154"/>
    </source>
</evidence>
<keyword evidence="8" id="KW-1003">Cell membrane</keyword>
<dbReference type="Proteomes" id="UP001519343">
    <property type="component" value="Unassembled WGS sequence"/>
</dbReference>
<gene>
    <name evidence="8" type="primary">ctaB</name>
    <name evidence="9" type="ORF">J2Z37_004671</name>
</gene>
<name>A0ABS4GWK8_9BACL</name>
<protein>
    <recommendedName>
        <fullName evidence="8">Protoheme IX farnesyltransferase</fullName>
        <ecNumber evidence="8">2.5.1.141</ecNumber>
    </recommendedName>
    <alternativeName>
        <fullName evidence="8">Heme B farnesyltransferase</fullName>
    </alternativeName>
    <alternativeName>
        <fullName evidence="8">Heme O synthase</fullName>
    </alternativeName>
</protein>
<feature type="transmembrane region" description="Helical" evidence="8">
    <location>
        <begin position="103"/>
        <end position="123"/>
    </location>
</feature>
<keyword evidence="3 8" id="KW-0812">Transmembrane</keyword>
<dbReference type="NCBIfam" id="NF003348">
    <property type="entry name" value="PRK04375.1-1"/>
    <property type="match status" value="1"/>
</dbReference>
<comment type="similarity">
    <text evidence="8">Belongs to the UbiA prenyltransferase family. Protoheme IX farnesyltransferase subfamily.</text>
</comment>
<sequence>METSVTYNTTEEDSAITTQSLTWRDFVQVTKPGIVLSNLLVVLAGFWLASEWKDSFSVWLLLVTVLGSTLVMGGSCVLNNYLDRDLDIKMARTKRRPVAAGRMSAKFALSYGMALMIAGITLLSLGANALAGLLGLIGAFVYVVVYTAWMKRTTHLNTVVGAISGAVPPMIGWAAVTGNLEHGAWVLFAFLFLWQIPHFLALAMMKAKDYQTAGYQMLPVVKGNLETKRQMLLWTAALLPVSLFLYGAGVVGIFYYVSAALLGLGWLALAIKGFFVKDDLKWAKQMFFYSLIHLTALSIIMMVSAV</sequence>
<dbReference type="GO" id="GO:0016740">
    <property type="term" value="F:transferase activity"/>
    <property type="evidence" value="ECO:0007669"/>
    <property type="project" value="UniProtKB-KW"/>
</dbReference>
<evidence type="ECO:0000256" key="3">
    <source>
        <dbReference type="ARBA" id="ARBA00022692"/>
    </source>
</evidence>
<dbReference type="PROSITE" id="PS00943">
    <property type="entry name" value="UBIA"/>
    <property type="match status" value="1"/>
</dbReference>
<evidence type="ECO:0000256" key="2">
    <source>
        <dbReference type="ARBA" id="ARBA00022679"/>
    </source>
</evidence>
<feature type="transmembrane region" description="Helical" evidence="8">
    <location>
        <begin position="33"/>
        <end position="50"/>
    </location>
</feature>
<comment type="miscellaneous">
    <text evidence="8">Carbon 2 of the heme B porphyrin ring is defined according to the Fischer nomenclature.</text>
</comment>
<evidence type="ECO:0000256" key="1">
    <source>
        <dbReference type="ARBA" id="ARBA00004141"/>
    </source>
</evidence>
<comment type="subcellular location">
    <subcellularLocation>
        <location evidence="8">Cell membrane</location>
        <topology evidence="8">Multi-pass membrane protein</topology>
    </subcellularLocation>
    <subcellularLocation>
        <location evidence="1">Membrane</location>
        <topology evidence="1">Multi-pass membrane protein</topology>
    </subcellularLocation>
</comment>
<dbReference type="Gene3D" id="1.10.357.140">
    <property type="entry name" value="UbiA prenyltransferase"/>
    <property type="match status" value="1"/>
</dbReference>
<comment type="subunit">
    <text evidence="8">Interacts with CtaA.</text>
</comment>
<dbReference type="CDD" id="cd13957">
    <property type="entry name" value="PT_UbiA_Cox10"/>
    <property type="match status" value="1"/>
</dbReference>
<evidence type="ECO:0000313" key="9">
    <source>
        <dbReference type="EMBL" id="MBP1934651.1"/>
    </source>
</evidence>